<name>A0A6P1SYN7_9RHOB</name>
<dbReference type="KEGG" id="amaq:GO499_04415"/>
<dbReference type="AlphaFoldDB" id="A0A6P1SYN7"/>
<dbReference type="RefSeq" id="WP_161861052.1">
    <property type="nucleotide sequence ID" value="NZ_CP046620.1"/>
</dbReference>
<reference evidence="1 2" key="1">
    <citation type="submission" date="2019-12" db="EMBL/GenBank/DDBJ databases">
        <title>Complete genome sequence of Algicella marina strain 9Alg 56(T) isolated from the red alga Tichocarpus crinitus.</title>
        <authorList>
            <person name="Kim S.-G."/>
            <person name="Nedashkovskaya O.I."/>
        </authorList>
    </citation>
    <scope>NUCLEOTIDE SEQUENCE [LARGE SCALE GENOMIC DNA]</scope>
    <source>
        <strain evidence="1 2">9Alg 56</strain>
    </source>
</reference>
<dbReference type="Proteomes" id="UP000464495">
    <property type="component" value="Chromosome"/>
</dbReference>
<evidence type="ECO:0000313" key="1">
    <source>
        <dbReference type="EMBL" id="QHQ34483.1"/>
    </source>
</evidence>
<proteinExistence type="predicted"/>
<organism evidence="1 2">
    <name type="scientific">Algicella marina</name>
    <dbReference type="NCBI Taxonomy" id="2683284"/>
    <lineage>
        <taxon>Bacteria</taxon>
        <taxon>Pseudomonadati</taxon>
        <taxon>Pseudomonadota</taxon>
        <taxon>Alphaproteobacteria</taxon>
        <taxon>Rhodobacterales</taxon>
        <taxon>Paracoccaceae</taxon>
        <taxon>Algicella</taxon>
    </lineage>
</organism>
<dbReference type="Pfam" id="PF11351">
    <property type="entry name" value="GTA_holin_3TM"/>
    <property type="match status" value="1"/>
</dbReference>
<dbReference type="InterPro" id="IPR021497">
    <property type="entry name" value="GTA_holin_3TM"/>
</dbReference>
<gene>
    <name evidence="1" type="ORF">GO499_04415</name>
</gene>
<protein>
    <submittedName>
        <fullName evidence="1">Methionine synthase I</fullName>
    </submittedName>
</protein>
<evidence type="ECO:0000313" key="2">
    <source>
        <dbReference type="Proteomes" id="UP000464495"/>
    </source>
</evidence>
<dbReference type="EMBL" id="CP046620">
    <property type="protein sequence ID" value="QHQ34483.1"/>
    <property type="molecule type" value="Genomic_DNA"/>
</dbReference>
<accession>A0A6P1SYN7</accession>
<keyword evidence="2" id="KW-1185">Reference proteome</keyword>
<sequence length="168" mass="18483">MGLMNWLGIGRTVANVAEVFVENRTARAAHEHVEHVASLNALSAEFARPRGGWFDQLIDGLNRLPRPLLAGGTMGLFIYAMKDPVSFGARMQGLALMPEPMWWLLGAIVSFYFGARELHHFRGRKAAEPEQVAEVMRRVREVEALSEAGAPEESSGNAAVAAWRVEQG</sequence>